<comment type="subcellular location">
    <subcellularLocation>
        <location evidence="1">Endoplasmic reticulum membrane</location>
        <topology evidence="1">Multi-pass membrane protein</topology>
    </subcellularLocation>
</comment>
<keyword evidence="1" id="KW-0472">Membrane</keyword>
<dbReference type="InterPro" id="IPR007594">
    <property type="entry name" value="RFT1"/>
</dbReference>
<gene>
    <name evidence="2" type="ORF">BCR33DRAFT_514830</name>
</gene>
<keyword evidence="1" id="KW-0813">Transport</keyword>
<dbReference type="GO" id="GO:0005789">
    <property type="term" value="C:endoplasmic reticulum membrane"/>
    <property type="evidence" value="ECO:0007669"/>
    <property type="project" value="UniProtKB-SubCell"/>
</dbReference>
<keyword evidence="1" id="KW-0812">Transmembrane</keyword>
<feature type="transmembrane region" description="Helical" evidence="1">
    <location>
        <begin position="39"/>
        <end position="58"/>
    </location>
</feature>
<dbReference type="AlphaFoldDB" id="A0A1Y2BH47"/>
<proteinExistence type="inferred from homology"/>
<dbReference type="Pfam" id="PF04506">
    <property type="entry name" value="Rft-1"/>
    <property type="match status" value="1"/>
</dbReference>
<dbReference type="Proteomes" id="UP000193642">
    <property type="component" value="Unassembled WGS sequence"/>
</dbReference>
<comment type="similarity">
    <text evidence="1">Belongs to the RFT1 family.</text>
</comment>
<evidence type="ECO:0000313" key="3">
    <source>
        <dbReference type="Proteomes" id="UP000193642"/>
    </source>
</evidence>
<dbReference type="OrthoDB" id="9979195at2759"/>
<comment type="caution">
    <text evidence="2">The sequence shown here is derived from an EMBL/GenBank/DDBJ whole genome shotgun (WGS) entry which is preliminary data.</text>
</comment>
<reference evidence="2 3" key="1">
    <citation type="submission" date="2016-07" db="EMBL/GenBank/DDBJ databases">
        <title>Pervasive Adenine N6-methylation of Active Genes in Fungi.</title>
        <authorList>
            <consortium name="DOE Joint Genome Institute"/>
            <person name="Mondo S.J."/>
            <person name="Dannebaum R.O."/>
            <person name="Kuo R.C."/>
            <person name="Labutti K."/>
            <person name="Haridas S."/>
            <person name="Kuo A."/>
            <person name="Salamov A."/>
            <person name="Ahrendt S.R."/>
            <person name="Lipzen A."/>
            <person name="Sullivan W."/>
            <person name="Andreopoulos W.B."/>
            <person name="Clum A."/>
            <person name="Lindquist E."/>
            <person name="Daum C."/>
            <person name="Ramamoorthy G.K."/>
            <person name="Gryganskyi A."/>
            <person name="Culley D."/>
            <person name="Magnuson J.K."/>
            <person name="James T.Y."/>
            <person name="O'Malley M.A."/>
            <person name="Stajich J.E."/>
            <person name="Spatafora J.W."/>
            <person name="Visel A."/>
            <person name="Grigoriev I.V."/>
        </authorList>
    </citation>
    <scope>NUCLEOTIDE SEQUENCE [LARGE SCALE GENOMIC DNA]</scope>
    <source>
        <strain evidence="2 3">JEL800</strain>
    </source>
</reference>
<keyword evidence="1" id="KW-1133">Transmembrane helix</keyword>
<name>A0A1Y2BH47_9FUNG</name>
<evidence type="ECO:0000256" key="1">
    <source>
        <dbReference type="RuleBase" id="RU365067"/>
    </source>
</evidence>
<feature type="transmembrane region" description="Helical" evidence="1">
    <location>
        <begin position="9"/>
        <end position="27"/>
    </location>
</feature>
<comment type="function">
    <text evidence="1">Intramembrane glycolipid transporter that operates in the biosynthetic pathway of dolichol-linked oligosaccharides, the glycan precursors employed in protein asparagine (N)-glycosylation. The sequential addition of sugars to dolichol pyrophosphate produces dolichol-linked oligosaccharides containing fourteen sugars, including two GlcNAcs, nine mannoses and three glucoses. Once assembled, the oligosaccharide is transferred from the lipid to nascent proteins by oligosaccharyltransferases. The assembly of dolichol-linked oligosaccharides begins on the cytosolic side of the endoplasmic reticulum membrane and finishes in its lumen. RFT1 could mediate the translocation of the cytosolically oriented intermediate DolPP-GlcNAc2Man5, produced by ALG11, into the ER lumen where dolichol-linked oligosaccharides assembly continues. However, the intramembrane lipid transporter activity could not be confirmed in vitro.</text>
</comment>
<protein>
    <recommendedName>
        <fullName evidence="1">Man(5)GlcNAc(2)-PP-dolichol translocation protein RFT1</fullName>
    </recommendedName>
</protein>
<comment type="caution">
    <text evidence="1">Lacks conserved residue(s) required for the propagation of feature annotation.</text>
</comment>
<keyword evidence="3" id="KW-1185">Reference proteome</keyword>
<evidence type="ECO:0000313" key="2">
    <source>
        <dbReference type="EMBL" id="ORY34131.1"/>
    </source>
</evidence>
<dbReference type="EMBL" id="MCGO01000065">
    <property type="protein sequence ID" value="ORY34131.1"/>
    <property type="molecule type" value="Genomic_DNA"/>
</dbReference>
<sequence>MSSFAKGAMALRVMALNVWSRLLTFVLNQLSLRFITRTVLGIVGMEMELLLSTVLFLARMYPNGAPSL</sequence>
<organism evidence="2 3">
    <name type="scientific">Rhizoclosmatium globosum</name>
    <dbReference type="NCBI Taxonomy" id="329046"/>
    <lineage>
        <taxon>Eukaryota</taxon>
        <taxon>Fungi</taxon>
        <taxon>Fungi incertae sedis</taxon>
        <taxon>Chytridiomycota</taxon>
        <taxon>Chytridiomycota incertae sedis</taxon>
        <taxon>Chytridiomycetes</taxon>
        <taxon>Chytridiales</taxon>
        <taxon>Chytriomycetaceae</taxon>
        <taxon>Rhizoclosmatium</taxon>
    </lineage>
</organism>
<keyword evidence="1" id="KW-0256">Endoplasmic reticulum</keyword>
<accession>A0A1Y2BH47</accession>
<dbReference type="GO" id="GO:0006488">
    <property type="term" value="P:dolichol-linked oligosaccharide biosynthetic process"/>
    <property type="evidence" value="ECO:0007669"/>
    <property type="project" value="InterPro"/>
</dbReference>